<reference evidence="1" key="2">
    <citation type="journal article" date="2022" name="New Phytol.">
        <title>Evolutionary transition to the ectomycorrhizal habit in the genomes of a hyperdiverse lineage of mushroom-forming fungi.</title>
        <authorList>
            <person name="Looney B."/>
            <person name="Miyauchi S."/>
            <person name="Morin E."/>
            <person name="Drula E."/>
            <person name="Courty P.E."/>
            <person name="Kohler A."/>
            <person name="Kuo A."/>
            <person name="LaButti K."/>
            <person name="Pangilinan J."/>
            <person name="Lipzen A."/>
            <person name="Riley R."/>
            <person name="Andreopoulos W."/>
            <person name="He G."/>
            <person name="Johnson J."/>
            <person name="Nolan M."/>
            <person name="Tritt A."/>
            <person name="Barry K.W."/>
            <person name="Grigoriev I.V."/>
            <person name="Nagy L.G."/>
            <person name="Hibbett D."/>
            <person name="Henrissat B."/>
            <person name="Matheny P.B."/>
            <person name="Labbe J."/>
            <person name="Martin F.M."/>
        </authorList>
    </citation>
    <scope>NUCLEOTIDE SEQUENCE</scope>
    <source>
        <strain evidence="1">FP105234-sp</strain>
    </source>
</reference>
<dbReference type="Proteomes" id="UP000814033">
    <property type="component" value="Unassembled WGS sequence"/>
</dbReference>
<reference evidence="1" key="1">
    <citation type="submission" date="2021-02" db="EMBL/GenBank/DDBJ databases">
        <authorList>
            <consortium name="DOE Joint Genome Institute"/>
            <person name="Ahrendt S."/>
            <person name="Looney B.P."/>
            <person name="Miyauchi S."/>
            <person name="Morin E."/>
            <person name="Drula E."/>
            <person name="Courty P.E."/>
            <person name="Chicoki N."/>
            <person name="Fauchery L."/>
            <person name="Kohler A."/>
            <person name="Kuo A."/>
            <person name="Labutti K."/>
            <person name="Pangilinan J."/>
            <person name="Lipzen A."/>
            <person name="Riley R."/>
            <person name="Andreopoulos W."/>
            <person name="He G."/>
            <person name="Johnson J."/>
            <person name="Barry K.W."/>
            <person name="Grigoriev I.V."/>
            <person name="Nagy L."/>
            <person name="Hibbett D."/>
            <person name="Henrissat B."/>
            <person name="Matheny P.B."/>
            <person name="Labbe J."/>
            <person name="Martin F."/>
        </authorList>
    </citation>
    <scope>NUCLEOTIDE SEQUENCE</scope>
    <source>
        <strain evidence="1">FP105234-sp</strain>
    </source>
</reference>
<protein>
    <submittedName>
        <fullName evidence="1">Uncharacterized protein</fullName>
    </submittedName>
</protein>
<name>A0ACB8S106_9AGAM</name>
<proteinExistence type="predicted"/>
<organism evidence="1 2">
    <name type="scientific">Auriscalpium vulgare</name>
    <dbReference type="NCBI Taxonomy" id="40419"/>
    <lineage>
        <taxon>Eukaryota</taxon>
        <taxon>Fungi</taxon>
        <taxon>Dikarya</taxon>
        <taxon>Basidiomycota</taxon>
        <taxon>Agaricomycotina</taxon>
        <taxon>Agaricomycetes</taxon>
        <taxon>Russulales</taxon>
        <taxon>Auriscalpiaceae</taxon>
        <taxon>Auriscalpium</taxon>
    </lineage>
</organism>
<sequence length="181" mass="19134">MASKPLGASRSRLGGSSVVPGVETTGALSSQARVPTPRTHRSAAWPFCTEILDMPSVATLNGACIQPLDKLLPSDSRRASSEDRVSSPWTRLSSLRNADACMQRQGVSLFASPARSPSGLPRPLLLHTRMGLHLPLASASRDRGYSLGVYEALRLDAIRGTAARNTASCACNLTECCLGCV</sequence>
<dbReference type="EMBL" id="MU275866">
    <property type="protein sequence ID" value="KAI0050066.1"/>
    <property type="molecule type" value="Genomic_DNA"/>
</dbReference>
<evidence type="ECO:0000313" key="2">
    <source>
        <dbReference type="Proteomes" id="UP000814033"/>
    </source>
</evidence>
<comment type="caution">
    <text evidence="1">The sequence shown here is derived from an EMBL/GenBank/DDBJ whole genome shotgun (WGS) entry which is preliminary data.</text>
</comment>
<gene>
    <name evidence="1" type="ORF">FA95DRAFT_707092</name>
</gene>
<keyword evidence="2" id="KW-1185">Reference proteome</keyword>
<evidence type="ECO:0000313" key="1">
    <source>
        <dbReference type="EMBL" id="KAI0050066.1"/>
    </source>
</evidence>
<accession>A0ACB8S106</accession>